<name>A0A8J2WFP7_9CRUS</name>
<organism evidence="2 3">
    <name type="scientific">Daphnia galeata</name>
    <dbReference type="NCBI Taxonomy" id="27404"/>
    <lineage>
        <taxon>Eukaryota</taxon>
        <taxon>Metazoa</taxon>
        <taxon>Ecdysozoa</taxon>
        <taxon>Arthropoda</taxon>
        <taxon>Crustacea</taxon>
        <taxon>Branchiopoda</taxon>
        <taxon>Diplostraca</taxon>
        <taxon>Cladocera</taxon>
        <taxon>Anomopoda</taxon>
        <taxon>Daphniidae</taxon>
        <taxon>Daphnia</taxon>
    </lineage>
</organism>
<dbReference type="Proteomes" id="UP000789390">
    <property type="component" value="Unassembled WGS sequence"/>
</dbReference>
<keyword evidence="1" id="KW-0175">Coiled coil</keyword>
<evidence type="ECO:0000313" key="2">
    <source>
        <dbReference type="EMBL" id="CAH0099846.1"/>
    </source>
</evidence>
<dbReference type="EMBL" id="CAKKLH010000025">
    <property type="protein sequence ID" value="CAH0099846.1"/>
    <property type="molecule type" value="Genomic_DNA"/>
</dbReference>
<accession>A0A8J2WFP7</accession>
<reference evidence="2" key="1">
    <citation type="submission" date="2021-11" db="EMBL/GenBank/DDBJ databases">
        <authorList>
            <person name="Schell T."/>
        </authorList>
    </citation>
    <scope>NUCLEOTIDE SEQUENCE</scope>
    <source>
        <strain evidence="2">M5</strain>
    </source>
</reference>
<proteinExistence type="predicted"/>
<comment type="caution">
    <text evidence="2">The sequence shown here is derived from an EMBL/GenBank/DDBJ whole genome shotgun (WGS) entry which is preliminary data.</text>
</comment>
<dbReference type="AlphaFoldDB" id="A0A8J2WFP7"/>
<feature type="coiled-coil region" evidence="1">
    <location>
        <begin position="70"/>
        <end position="125"/>
    </location>
</feature>
<gene>
    <name evidence="2" type="ORF">DGAL_LOCUS2004</name>
</gene>
<protein>
    <submittedName>
        <fullName evidence="2">Uncharacterized protein</fullName>
    </submittedName>
</protein>
<evidence type="ECO:0000256" key="1">
    <source>
        <dbReference type="SAM" id="Coils"/>
    </source>
</evidence>
<keyword evidence="3" id="KW-1185">Reference proteome</keyword>
<dbReference type="OrthoDB" id="2238957at2759"/>
<sequence length="182" mass="21280">MTMDHEVVESCKNCSVLRNEIDKRTTQWENSNGQQLAGFLTLKQKIIGTDKLIREYQSSKVECNILTRKNEEFVHIIDQLQRDLSTHKQEYAQIYGSIELLKKANADYETKFKDLHEEAQKWKSQAEAGENFTSQLVEKVKILEKYEEEVKHTASVSRECEKMEKKLKDMKGNTFFFAAVSY</sequence>
<evidence type="ECO:0000313" key="3">
    <source>
        <dbReference type="Proteomes" id="UP000789390"/>
    </source>
</evidence>